<comment type="caution">
    <text evidence="1">The sequence shown here is derived from an EMBL/GenBank/DDBJ whole genome shotgun (WGS) entry which is preliminary data.</text>
</comment>
<proteinExistence type="predicted"/>
<dbReference type="Proteomes" id="UP000483035">
    <property type="component" value="Unassembled WGS sequence"/>
</dbReference>
<dbReference type="RefSeq" id="WP_163994638.1">
    <property type="nucleotide sequence ID" value="NZ_WUEY01000042.1"/>
</dbReference>
<evidence type="ECO:0000313" key="1">
    <source>
        <dbReference type="EMBL" id="NEI74869.1"/>
    </source>
</evidence>
<protein>
    <submittedName>
        <fullName evidence="1">Uncharacterized protein</fullName>
    </submittedName>
</protein>
<reference evidence="1 2" key="1">
    <citation type="submission" date="2019-12" db="EMBL/GenBank/DDBJ databases">
        <title>Rhizobium genotypes associated with high levels of biological nitrogen fixation by grain legumes in a temperate-maritime cropping system.</title>
        <authorList>
            <person name="Maluk M."/>
            <person name="Francesc Ferrando Molina F."/>
            <person name="Lopez Del Egido L."/>
            <person name="Lafos M."/>
            <person name="Langarica-Fuentes A."/>
            <person name="Gebre Yohannes G."/>
            <person name="Young M.W."/>
            <person name="Martin P."/>
            <person name="Gantlett R."/>
            <person name="Kenicer G."/>
            <person name="Hawes C."/>
            <person name="Begg G.S."/>
            <person name="Quilliam R.S."/>
            <person name="Squire G.R."/>
            <person name="Poole P.S."/>
            <person name="Young P.W."/>
            <person name="Iannetta P.M."/>
            <person name="James E.K."/>
        </authorList>
    </citation>
    <scope>NUCLEOTIDE SEQUENCE [LARGE SCALE GENOMIC DNA]</scope>
    <source>
        <strain evidence="1 2">JHI1118</strain>
    </source>
</reference>
<organism evidence="1 2">
    <name type="scientific">Rhizobium lusitanum</name>
    <dbReference type="NCBI Taxonomy" id="293958"/>
    <lineage>
        <taxon>Bacteria</taxon>
        <taxon>Pseudomonadati</taxon>
        <taxon>Pseudomonadota</taxon>
        <taxon>Alphaproteobacteria</taxon>
        <taxon>Hyphomicrobiales</taxon>
        <taxon>Rhizobiaceae</taxon>
        <taxon>Rhizobium/Agrobacterium group</taxon>
        <taxon>Rhizobium</taxon>
    </lineage>
</organism>
<evidence type="ECO:0000313" key="2">
    <source>
        <dbReference type="Proteomes" id="UP000483035"/>
    </source>
</evidence>
<accession>A0A6L9UHM3</accession>
<dbReference type="EMBL" id="WUEY01000042">
    <property type="protein sequence ID" value="NEI74869.1"/>
    <property type="molecule type" value="Genomic_DNA"/>
</dbReference>
<gene>
    <name evidence="1" type="ORF">GR212_35615</name>
</gene>
<dbReference type="AlphaFoldDB" id="A0A6L9UHM3"/>
<name>A0A6L9UHM3_9HYPH</name>
<sequence>MTIVVGSKGNVGGRNKCDCFDALQHPGNVGFRVVEQIQHHRRIDRAKGDPLNQRRREASSVFTAGYVAVCEQFRTVNLSAGERRFTGFRRKQLPVRGRARIHKSLTLLS</sequence>